<dbReference type="PANTHER" id="PTHR36503:SF1">
    <property type="entry name" value="BLR2520 PROTEIN"/>
    <property type="match status" value="1"/>
</dbReference>
<dbReference type="PROSITE" id="PS51819">
    <property type="entry name" value="VOC"/>
    <property type="match status" value="1"/>
</dbReference>
<evidence type="ECO:0000259" key="1">
    <source>
        <dbReference type="PROSITE" id="PS51819"/>
    </source>
</evidence>
<evidence type="ECO:0000313" key="2">
    <source>
        <dbReference type="EMBL" id="OEU97432.1"/>
    </source>
</evidence>
<dbReference type="PATRIC" id="fig|943816.4.peg.475"/>
<dbReference type="InterPro" id="IPR029068">
    <property type="entry name" value="Glyas_Bleomycin-R_OHBP_Dase"/>
</dbReference>
<dbReference type="InterPro" id="IPR004360">
    <property type="entry name" value="Glyas_Fos-R_dOase_dom"/>
</dbReference>
<dbReference type="RefSeq" id="WP_019356946.1">
    <property type="nucleotide sequence ID" value="NZ_LJGV01000022.1"/>
</dbReference>
<sequence>MAVGRTLAPVTVSLPVADRMAAYTFYRDGLGLAAVGKLAEDGVPEPLRFVVNDGLRLMLIPADGFDWITGDHTVAGPGQSECVLAVPVGAEHEVDETLARAVRAGARTVSEPAHRPWGYAGAFADPDGHLWLIQAEQDEGGERAG</sequence>
<feature type="domain" description="VOC" evidence="1">
    <location>
        <begin position="6"/>
        <end position="136"/>
    </location>
</feature>
<proteinExistence type="predicted"/>
<name>A0A1E7K0J3_9ACTN</name>
<dbReference type="InterPro" id="IPR037523">
    <property type="entry name" value="VOC_core"/>
</dbReference>
<dbReference type="Proteomes" id="UP000175829">
    <property type="component" value="Unassembled WGS sequence"/>
</dbReference>
<dbReference type="EMBL" id="LJGV01000022">
    <property type="protein sequence ID" value="OEU97432.1"/>
    <property type="molecule type" value="Genomic_DNA"/>
</dbReference>
<dbReference type="PANTHER" id="PTHR36503">
    <property type="entry name" value="BLR2520 PROTEIN"/>
    <property type="match status" value="1"/>
</dbReference>
<accession>A0A1E7K0J3</accession>
<protein>
    <submittedName>
        <fullName evidence="2">Glyoxalase</fullName>
    </submittedName>
</protein>
<gene>
    <name evidence="2" type="ORF">AN217_05625</name>
</gene>
<reference evidence="2 3" key="1">
    <citation type="journal article" date="2016" name="Front. Microbiol.">
        <title>Comparative Genomics Analysis of Streptomyces Species Reveals Their Adaptation to the Marine Environment and Their Diversity at the Genomic Level.</title>
        <authorList>
            <person name="Tian X."/>
            <person name="Zhang Z."/>
            <person name="Yang T."/>
            <person name="Chen M."/>
            <person name="Li J."/>
            <person name="Chen F."/>
            <person name="Yang J."/>
            <person name="Li W."/>
            <person name="Zhang B."/>
            <person name="Zhang Z."/>
            <person name="Wu J."/>
            <person name="Zhang C."/>
            <person name="Long L."/>
            <person name="Xiao J."/>
        </authorList>
    </citation>
    <scope>NUCLEOTIDE SEQUENCE [LARGE SCALE GENOMIC DNA]</scope>
    <source>
        <strain evidence="2 3">SCSIO M10379</strain>
    </source>
</reference>
<dbReference type="AlphaFoldDB" id="A0A1E7K0J3"/>
<organism evidence="2 3">
    <name type="scientific">Streptomyces qinglanensis</name>
    <dbReference type="NCBI Taxonomy" id="943816"/>
    <lineage>
        <taxon>Bacteria</taxon>
        <taxon>Bacillati</taxon>
        <taxon>Actinomycetota</taxon>
        <taxon>Actinomycetes</taxon>
        <taxon>Kitasatosporales</taxon>
        <taxon>Streptomycetaceae</taxon>
        <taxon>Streptomyces</taxon>
    </lineage>
</organism>
<comment type="caution">
    <text evidence="2">The sequence shown here is derived from an EMBL/GenBank/DDBJ whole genome shotgun (WGS) entry which is preliminary data.</text>
</comment>
<dbReference type="SUPFAM" id="SSF54593">
    <property type="entry name" value="Glyoxalase/Bleomycin resistance protein/Dihydroxybiphenyl dioxygenase"/>
    <property type="match status" value="1"/>
</dbReference>
<evidence type="ECO:0000313" key="3">
    <source>
        <dbReference type="Proteomes" id="UP000175829"/>
    </source>
</evidence>
<dbReference type="Gene3D" id="3.10.180.10">
    <property type="entry name" value="2,3-Dihydroxybiphenyl 1,2-Dioxygenase, domain 1"/>
    <property type="match status" value="1"/>
</dbReference>
<dbReference type="Pfam" id="PF00903">
    <property type="entry name" value="Glyoxalase"/>
    <property type="match status" value="1"/>
</dbReference>